<feature type="region of interest" description="Disordered" evidence="1">
    <location>
        <begin position="198"/>
        <end position="230"/>
    </location>
</feature>
<evidence type="ECO:0000256" key="1">
    <source>
        <dbReference type="SAM" id="MobiDB-lite"/>
    </source>
</evidence>
<keyword evidence="3" id="KW-1185">Reference proteome</keyword>
<comment type="caution">
    <text evidence="2">The sequence shown here is derived from an EMBL/GenBank/DDBJ whole genome shotgun (WGS) entry which is preliminary data.</text>
</comment>
<dbReference type="Proteomes" id="UP000677803">
    <property type="component" value="Unassembled WGS sequence"/>
</dbReference>
<organism evidence="2 3">
    <name type="scientific">Menidia menidia</name>
    <name type="common">Atlantic silverside</name>
    <dbReference type="NCBI Taxonomy" id="238744"/>
    <lineage>
        <taxon>Eukaryota</taxon>
        <taxon>Metazoa</taxon>
        <taxon>Chordata</taxon>
        <taxon>Craniata</taxon>
        <taxon>Vertebrata</taxon>
        <taxon>Euteleostomi</taxon>
        <taxon>Actinopterygii</taxon>
        <taxon>Neopterygii</taxon>
        <taxon>Teleostei</taxon>
        <taxon>Neoteleostei</taxon>
        <taxon>Acanthomorphata</taxon>
        <taxon>Ovalentaria</taxon>
        <taxon>Atherinomorphae</taxon>
        <taxon>Atheriniformes</taxon>
        <taxon>Atherinopsidae</taxon>
        <taxon>Menidiinae</taxon>
        <taxon>Menidia</taxon>
    </lineage>
</organism>
<evidence type="ECO:0000313" key="3">
    <source>
        <dbReference type="Proteomes" id="UP000677803"/>
    </source>
</evidence>
<sequence>MIDHSNKGRNTSDKSIVNLSSHLQLTREHTNLLKKGLTFIPTSTIFPNHRQLTESSIQGYNRRLKIAAYFGETPKGPVPKFQDPSLWEPREQYTENKRIQTFTHQEFFKKDQDVDPTTIKSEQLQLRLCHHMQKMSMTIHCTNIVITSSMDIRLTLRWSNISSNMGFRIFTSNLWKTKLLGPLRKDKQLKEDGLIFSTPEHHKDLNPTENDHLGPAGPAGLRPPRPGPQALLRADLAPQQRQDWPDGGSVIWLERGLLRLTEVSWLPPFQWRGCQYKAGLQWGVQIHNLSHCRHGGSVAWLRRGRSLWAGIRDRLGLWARFRAWWGLWVGLQDRQGLRVCGLRALVLRRCFGRIWRLSSVRIGQTGCPPCDLASFPSRISGDGDGVRRLGRGLWAGFQDGLILWILGRSFPLLYCRHGGDGDGVRRLGRGLWAGFQDGLILWILGRSFPLLYCRHRASLVPIQWSRALTSEPMADSCCPLL</sequence>
<evidence type="ECO:0000313" key="2">
    <source>
        <dbReference type="EMBL" id="CAG5867032.1"/>
    </source>
</evidence>
<protein>
    <submittedName>
        <fullName evidence="2">(Atlantic silverside) hypothetical protein</fullName>
    </submittedName>
</protein>
<accession>A0A8S4AL78</accession>
<name>A0A8S4AL78_9TELE</name>
<dbReference type="AlphaFoldDB" id="A0A8S4AL78"/>
<gene>
    <name evidence="2" type="ORF">MMEN_LOCUS3806</name>
</gene>
<proteinExistence type="predicted"/>
<feature type="compositionally biased region" description="Basic and acidic residues" evidence="1">
    <location>
        <begin position="198"/>
        <end position="212"/>
    </location>
</feature>
<dbReference type="EMBL" id="CAJRST010003002">
    <property type="protein sequence ID" value="CAG5867032.1"/>
    <property type="molecule type" value="Genomic_DNA"/>
</dbReference>
<reference evidence="2" key="1">
    <citation type="submission" date="2021-05" db="EMBL/GenBank/DDBJ databases">
        <authorList>
            <person name="Tigano A."/>
        </authorList>
    </citation>
    <scope>NUCLEOTIDE SEQUENCE</scope>
</reference>